<keyword evidence="7" id="KW-1185">Reference proteome</keyword>
<dbReference type="Gene3D" id="3.40.50.2300">
    <property type="match status" value="1"/>
</dbReference>
<protein>
    <submittedName>
        <fullName evidence="6">Response regulator</fullName>
    </submittedName>
</protein>
<dbReference type="SMART" id="SM00448">
    <property type="entry name" value="REC"/>
    <property type="match status" value="1"/>
</dbReference>
<evidence type="ECO:0000256" key="1">
    <source>
        <dbReference type="ARBA" id="ARBA00022553"/>
    </source>
</evidence>
<dbReference type="NCBIfam" id="TIGR00254">
    <property type="entry name" value="GGDEF"/>
    <property type="match status" value="1"/>
</dbReference>
<dbReference type="InterPro" id="IPR001789">
    <property type="entry name" value="Sig_transdc_resp-reg_receiver"/>
</dbReference>
<accession>A0A848FXA5</accession>
<proteinExistence type="predicted"/>
<dbReference type="Proteomes" id="UP000580043">
    <property type="component" value="Unassembled WGS sequence"/>
</dbReference>
<dbReference type="SUPFAM" id="SSF52172">
    <property type="entry name" value="CheY-like"/>
    <property type="match status" value="1"/>
</dbReference>
<dbReference type="InterPro" id="IPR029787">
    <property type="entry name" value="Nucleotide_cyclase"/>
</dbReference>
<comment type="caution">
    <text evidence="6">The sequence shown here is derived from an EMBL/GenBank/DDBJ whole genome shotgun (WGS) entry which is preliminary data.</text>
</comment>
<dbReference type="CDD" id="cd00156">
    <property type="entry name" value="REC"/>
    <property type="match status" value="1"/>
</dbReference>
<evidence type="ECO:0000259" key="5">
    <source>
        <dbReference type="PROSITE" id="PS50887"/>
    </source>
</evidence>
<evidence type="ECO:0000256" key="2">
    <source>
        <dbReference type="ARBA" id="ARBA00023012"/>
    </source>
</evidence>
<feature type="domain" description="Response regulatory" evidence="4">
    <location>
        <begin position="11"/>
        <end position="129"/>
    </location>
</feature>
<dbReference type="PANTHER" id="PTHR44591">
    <property type="entry name" value="STRESS RESPONSE REGULATOR PROTEIN 1"/>
    <property type="match status" value="1"/>
</dbReference>
<keyword evidence="2" id="KW-0902">Two-component regulatory system</keyword>
<dbReference type="Pfam" id="PF00990">
    <property type="entry name" value="GGDEF"/>
    <property type="match status" value="1"/>
</dbReference>
<dbReference type="SMART" id="SM00267">
    <property type="entry name" value="GGDEF"/>
    <property type="match status" value="1"/>
</dbReference>
<gene>
    <name evidence="6" type="ORF">HHL15_02325</name>
</gene>
<dbReference type="PROSITE" id="PS50110">
    <property type="entry name" value="RESPONSE_REGULATORY"/>
    <property type="match status" value="1"/>
</dbReference>
<dbReference type="InterPro" id="IPR050595">
    <property type="entry name" value="Bact_response_regulator"/>
</dbReference>
<evidence type="ECO:0000313" key="6">
    <source>
        <dbReference type="EMBL" id="NML24567.1"/>
    </source>
</evidence>
<dbReference type="PROSITE" id="PS50887">
    <property type="entry name" value="GGDEF"/>
    <property type="match status" value="1"/>
</dbReference>
<dbReference type="InterPro" id="IPR043128">
    <property type="entry name" value="Rev_trsase/Diguanyl_cyclase"/>
</dbReference>
<dbReference type="PANTHER" id="PTHR44591:SF14">
    <property type="entry name" value="PROTEIN PILG"/>
    <property type="match status" value="1"/>
</dbReference>
<dbReference type="EMBL" id="JABBGA010000001">
    <property type="protein sequence ID" value="NML24567.1"/>
    <property type="molecule type" value="Genomic_DNA"/>
</dbReference>
<dbReference type="InterPro" id="IPR000160">
    <property type="entry name" value="GGDEF_dom"/>
</dbReference>
<evidence type="ECO:0000313" key="7">
    <source>
        <dbReference type="Proteomes" id="UP000580043"/>
    </source>
</evidence>
<evidence type="ECO:0000256" key="3">
    <source>
        <dbReference type="PROSITE-ProRule" id="PRU00169"/>
    </source>
</evidence>
<dbReference type="InterPro" id="IPR011006">
    <property type="entry name" value="CheY-like_superfamily"/>
</dbReference>
<evidence type="ECO:0000259" key="4">
    <source>
        <dbReference type="PROSITE" id="PS50110"/>
    </source>
</evidence>
<sequence length="393" mass="42951">MNEDSDQALPRVLIIDDSRMVRASIIRHVRDRFEVREEADGEAGWQTLMVDPTIQAVITDIGMPRLDGYGLLERIRTSRISRINTLPVVVISGDDEPEVRVKAKSAGATDFISKSIGNVELLARLEALTQLARTQRDLEESRAALATASPVDPSSGLVTPSYLHYHAAQELSLAQRRHGDLSVMVIEIDQFDTLVARYGAHVAQLINRKLSKILATKLRQEDSVAELAPARFAVVSPSTNMEGACAFAMRLRTAIDHIVMTYREERIRIQITIGLAATEPGKNQTVSHLIGLAVQRIAAGRAAGGNRVMGEQGEITQDMVPAGTRSPVSIDQYLLQLRTAGLDPRLRKQLPDAIRTLLPLLELIESEFSAGLPLATLARVAEAVQGNAAPKNE</sequence>
<dbReference type="AlphaFoldDB" id="A0A848FXA5"/>
<dbReference type="Pfam" id="PF00072">
    <property type="entry name" value="Response_reg"/>
    <property type="match status" value="1"/>
</dbReference>
<keyword evidence="1 3" id="KW-0597">Phosphoprotein</keyword>
<dbReference type="SUPFAM" id="SSF55073">
    <property type="entry name" value="Nucleotide cyclase"/>
    <property type="match status" value="1"/>
</dbReference>
<dbReference type="GO" id="GO:0000160">
    <property type="term" value="P:phosphorelay signal transduction system"/>
    <property type="evidence" value="ECO:0007669"/>
    <property type="project" value="UniProtKB-KW"/>
</dbReference>
<organism evidence="6 7">
    <name type="scientific">Zoogloea dura</name>
    <dbReference type="NCBI Taxonomy" id="2728840"/>
    <lineage>
        <taxon>Bacteria</taxon>
        <taxon>Pseudomonadati</taxon>
        <taxon>Pseudomonadota</taxon>
        <taxon>Betaproteobacteria</taxon>
        <taxon>Rhodocyclales</taxon>
        <taxon>Zoogloeaceae</taxon>
        <taxon>Zoogloea</taxon>
    </lineage>
</organism>
<dbReference type="Gene3D" id="3.30.70.270">
    <property type="match status" value="1"/>
</dbReference>
<dbReference type="RefSeq" id="WP_169144185.1">
    <property type="nucleotide sequence ID" value="NZ_JABBGA010000001.1"/>
</dbReference>
<feature type="modified residue" description="4-aspartylphosphate" evidence="3">
    <location>
        <position position="60"/>
    </location>
</feature>
<name>A0A848FXA5_9RHOO</name>
<reference evidence="6 7" key="1">
    <citation type="submission" date="2020-04" db="EMBL/GenBank/DDBJ databases">
        <title>Zoogloea sp. G-4-1-14 isolated from soil.</title>
        <authorList>
            <person name="Dahal R.H."/>
        </authorList>
    </citation>
    <scope>NUCLEOTIDE SEQUENCE [LARGE SCALE GENOMIC DNA]</scope>
    <source>
        <strain evidence="6 7">G-4-1-14</strain>
    </source>
</reference>
<feature type="domain" description="GGDEF" evidence="5">
    <location>
        <begin position="179"/>
        <end position="313"/>
    </location>
</feature>